<sequence>MVHHLRNSLFYFSFPVMIMLILFVLFDIALGNWLYSSGSWNYKKLEMMCMNIYARRCCRVKESCDLWLPIAPKNDYGSGRIGLYPYFSGNSPINSGIPKFISLPALHLEVLEFQMDLMERHQMQLLKLFYCNQMAL</sequence>
<keyword evidence="1" id="KW-1133">Transmembrane helix</keyword>
<organism evidence="2 3">
    <name type="scientific">Onchocerca volvulus</name>
    <dbReference type="NCBI Taxonomy" id="6282"/>
    <lineage>
        <taxon>Eukaryota</taxon>
        <taxon>Metazoa</taxon>
        <taxon>Ecdysozoa</taxon>
        <taxon>Nematoda</taxon>
        <taxon>Chromadorea</taxon>
        <taxon>Rhabditida</taxon>
        <taxon>Spirurina</taxon>
        <taxon>Spiruromorpha</taxon>
        <taxon>Filarioidea</taxon>
        <taxon>Onchocercidae</taxon>
        <taxon>Onchocerca</taxon>
    </lineage>
</organism>
<keyword evidence="1" id="KW-0472">Membrane</keyword>
<reference evidence="2" key="2">
    <citation type="submission" date="2022-06" db="UniProtKB">
        <authorList>
            <consortium name="EnsemblMetazoa"/>
        </authorList>
    </citation>
    <scope>IDENTIFICATION</scope>
</reference>
<reference evidence="3" key="1">
    <citation type="submission" date="2013-10" db="EMBL/GenBank/DDBJ databases">
        <title>Genome sequencing of Onchocerca volvulus.</title>
        <authorList>
            <person name="Cotton J."/>
            <person name="Tsai J."/>
            <person name="Stanley E."/>
            <person name="Tracey A."/>
            <person name="Holroyd N."/>
            <person name="Lustigman S."/>
            <person name="Berriman M."/>
        </authorList>
    </citation>
    <scope>NUCLEOTIDE SEQUENCE</scope>
</reference>
<name>A0A8R1TN46_ONCVO</name>
<feature type="transmembrane region" description="Helical" evidence="1">
    <location>
        <begin position="12"/>
        <end position="35"/>
    </location>
</feature>
<proteinExistence type="predicted"/>
<protein>
    <submittedName>
        <fullName evidence="2">Uncharacterized protein</fullName>
    </submittedName>
</protein>
<evidence type="ECO:0000313" key="2">
    <source>
        <dbReference type="EnsemblMetazoa" id="OVOC1294.1"/>
    </source>
</evidence>
<accession>A0A8R1TN46</accession>
<keyword evidence="1" id="KW-0812">Transmembrane</keyword>
<evidence type="ECO:0000256" key="1">
    <source>
        <dbReference type="SAM" id="Phobius"/>
    </source>
</evidence>
<dbReference type="EMBL" id="CMVM020000035">
    <property type="status" value="NOT_ANNOTATED_CDS"/>
    <property type="molecule type" value="Genomic_DNA"/>
</dbReference>
<dbReference type="AlphaFoldDB" id="A0A8R1TN46"/>
<dbReference type="Proteomes" id="UP000024404">
    <property type="component" value="Unassembled WGS sequence"/>
</dbReference>
<dbReference type="EnsemblMetazoa" id="OVOC1294.1">
    <property type="protein sequence ID" value="OVOC1294.1"/>
    <property type="gene ID" value="WBGene00238103"/>
</dbReference>
<evidence type="ECO:0000313" key="3">
    <source>
        <dbReference type="Proteomes" id="UP000024404"/>
    </source>
</evidence>
<keyword evidence="3" id="KW-1185">Reference proteome</keyword>